<dbReference type="InterPro" id="IPR029035">
    <property type="entry name" value="DHS-like_NAD/FAD-binding_dom"/>
</dbReference>
<dbReference type="GO" id="GO:0046872">
    <property type="term" value="F:metal ion binding"/>
    <property type="evidence" value="ECO:0007669"/>
    <property type="project" value="UniProtKB-KW"/>
</dbReference>
<dbReference type="GO" id="GO:0070403">
    <property type="term" value="F:NAD+ binding"/>
    <property type="evidence" value="ECO:0007669"/>
    <property type="project" value="InterPro"/>
</dbReference>
<evidence type="ECO:0000256" key="7">
    <source>
        <dbReference type="ARBA" id="ARBA00050163"/>
    </source>
</evidence>
<keyword evidence="2" id="KW-0808">Transferase</keyword>
<dbReference type="Proteomes" id="UP001148018">
    <property type="component" value="Unassembled WGS sequence"/>
</dbReference>
<sequence>MIKECGYLVVHSGAGISTSSGIPDFRGPKGVWTMEEKGETPKFDTTFEDARPSLTHMALLGLYKAGYLKYLISQNVDGLHVRSGFPRDALSELHGN</sequence>
<dbReference type="Pfam" id="PF02146">
    <property type="entry name" value="SIR2"/>
    <property type="match status" value="1"/>
</dbReference>
<dbReference type="GO" id="GO:0005634">
    <property type="term" value="C:nucleus"/>
    <property type="evidence" value="ECO:0007669"/>
    <property type="project" value="TreeGrafter"/>
</dbReference>
<dbReference type="InterPro" id="IPR003000">
    <property type="entry name" value="Sirtuin"/>
</dbReference>
<proteinExistence type="inferred from homology"/>
<evidence type="ECO:0000256" key="1">
    <source>
        <dbReference type="ARBA" id="ARBA00012928"/>
    </source>
</evidence>
<comment type="caution">
    <text evidence="8">Lacks conserved residue(s) required for the propagation of feature annotation.</text>
</comment>
<gene>
    <name evidence="10" type="ORF">NHX12_004779</name>
</gene>
<feature type="domain" description="Deacetylase sirtuin-type" evidence="9">
    <location>
        <begin position="1"/>
        <end position="96"/>
    </location>
</feature>
<evidence type="ECO:0000313" key="10">
    <source>
        <dbReference type="EMBL" id="KAJ3595476.1"/>
    </source>
</evidence>
<dbReference type="AlphaFoldDB" id="A0A9Q0DVV4"/>
<dbReference type="InterPro" id="IPR026590">
    <property type="entry name" value="Ssirtuin_cat_dom"/>
</dbReference>
<dbReference type="PANTHER" id="PTHR11085:SF12">
    <property type="entry name" value="NAD-DEPENDENT PROTEIN DEACYLASE SIRTUIN-6"/>
    <property type="match status" value="1"/>
</dbReference>
<dbReference type="GO" id="GO:0000122">
    <property type="term" value="P:negative regulation of transcription by RNA polymerase II"/>
    <property type="evidence" value="ECO:0007669"/>
    <property type="project" value="TreeGrafter"/>
</dbReference>
<keyword evidence="3" id="KW-0479">Metal-binding</keyword>
<evidence type="ECO:0000256" key="4">
    <source>
        <dbReference type="ARBA" id="ARBA00022833"/>
    </source>
</evidence>
<evidence type="ECO:0000256" key="6">
    <source>
        <dbReference type="ARBA" id="ARBA00038170"/>
    </source>
</evidence>
<evidence type="ECO:0000256" key="8">
    <source>
        <dbReference type="PROSITE-ProRule" id="PRU00236"/>
    </source>
</evidence>
<dbReference type="Gene3D" id="3.40.50.1220">
    <property type="entry name" value="TPP-binding domain"/>
    <property type="match status" value="1"/>
</dbReference>
<feature type="non-terminal residue" evidence="10">
    <location>
        <position position="1"/>
    </location>
</feature>
<organism evidence="10 11">
    <name type="scientific">Muraenolepis orangiensis</name>
    <name type="common">Patagonian moray cod</name>
    <dbReference type="NCBI Taxonomy" id="630683"/>
    <lineage>
        <taxon>Eukaryota</taxon>
        <taxon>Metazoa</taxon>
        <taxon>Chordata</taxon>
        <taxon>Craniata</taxon>
        <taxon>Vertebrata</taxon>
        <taxon>Euteleostomi</taxon>
        <taxon>Actinopterygii</taxon>
        <taxon>Neopterygii</taxon>
        <taxon>Teleostei</taxon>
        <taxon>Neoteleostei</taxon>
        <taxon>Acanthomorphata</taxon>
        <taxon>Zeiogadaria</taxon>
        <taxon>Gadariae</taxon>
        <taxon>Gadiformes</taxon>
        <taxon>Muraenolepidoidei</taxon>
        <taxon>Muraenolepididae</taxon>
        <taxon>Muraenolepis</taxon>
    </lineage>
</organism>
<evidence type="ECO:0000256" key="5">
    <source>
        <dbReference type="ARBA" id="ARBA00023027"/>
    </source>
</evidence>
<keyword evidence="5" id="KW-0520">NAD</keyword>
<dbReference type="GO" id="GO:0003714">
    <property type="term" value="F:transcription corepressor activity"/>
    <property type="evidence" value="ECO:0007669"/>
    <property type="project" value="TreeGrafter"/>
</dbReference>
<comment type="caution">
    <text evidence="10">The sequence shown here is derived from an EMBL/GenBank/DDBJ whole genome shotgun (WGS) entry which is preliminary data.</text>
</comment>
<dbReference type="SUPFAM" id="SSF52467">
    <property type="entry name" value="DHS-like NAD/FAD-binding domain"/>
    <property type="match status" value="1"/>
</dbReference>
<dbReference type="EC" id="2.3.1.286" evidence="1"/>
<name>A0A9Q0DVV4_9TELE</name>
<keyword evidence="4" id="KW-0862">Zinc</keyword>
<dbReference type="InterPro" id="IPR050134">
    <property type="entry name" value="NAD-dep_sirtuin_deacylases"/>
</dbReference>
<dbReference type="PANTHER" id="PTHR11085">
    <property type="entry name" value="NAD-DEPENDENT PROTEIN DEACYLASE SIRTUIN-5, MITOCHONDRIAL-RELATED"/>
    <property type="match status" value="1"/>
</dbReference>
<accession>A0A9Q0DVV4</accession>
<dbReference type="EMBL" id="JANIIK010000111">
    <property type="protein sequence ID" value="KAJ3595476.1"/>
    <property type="molecule type" value="Genomic_DNA"/>
</dbReference>
<reference evidence="10" key="1">
    <citation type="submission" date="2022-07" db="EMBL/GenBank/DDBJ databases">
        <title>Chromosome-level genome of Muraenolepis orangiensis.</title>
        <authorList>
            <person name="Kim J."/>
        </authorList>
    </citation>
    <scope>NUCLEOTIDE SEQUENCE</scope>
    <source>
        <strain evidence="10">KU_S4_2022</strain>
        <tissue evidence="10">Muscle</tissue>
    </source>
</reference>
<keyword evidence="11" id="KW-1185">Reference proteome</keyword>
<comment type="similarity">
    <text evidence="6">Belongs to the sirtuin family. Class IV subfamily.</text>
</comment>
<comment type="catalytic activity">
    <reaction evidence="7">
        <text>N(6)-acetyl-L-lysyl-[protein] + NAD(+) + H2O = 2''-O-acetyl-ADP-D-ribose + nicotinamide + L-lysyl-[protein]</text>
        <dbReference type="Rhea" id="RHEA:43636"/>
        <dbReference type="Rhea" id="RHEA-COMP:9752"/>
        <dbReference type="Rhea" id="RHEA-COMP:10731"/>
        <dbReference type="ChEBI" id="CHEBI:15377"/>
        <dbReference type="ChEBI" id="CHEBI:17154"/>
        <dbReference type="ChEBI" id="CHEBI:29969"/>
        <dbReference type="ChEBI" id="CHEBI:57540"/>
        <dbReference type="ChEBI" id="CHEBI:61930"/>
        <dbReference type="ChEBI" id="CHEBI:83767"/>
        <dbReference type="EC" id="2.3.1.286"/>
    </reaction>
    <physiologicalReaction direction="left-to-right" evidence="7">
        <dbReference type="Rhea" id="RHEA:43637"/>
    </physiologicalReaction>
</comment>
<evidence type="ECO:0000259" key="9">
    <source>
        <dbReference type="PROSITE" id="PS50305"/>
    </source>
</evidence>
<evidence type="ECO:0000256" key="3">
    <source>
        <dbReference type="ARBA" id="ARBA00022723"/>
    </source>
</evidence>
<evidence type="ECO:0000256" key="2">
    <source>
        <dbReference type="ARBA" id="ARBA00022679"/>
    </source>
</evidence>
<dbReference type="FunFam" id="3.40.50.1220:FF:000038">
    <property type="entry name" value="NAD-dependent protein deacetylase sirtuin-6 isoform X2"/>
    <property type="match status" value="1"/>
</dbReference>
<dbReference type="OrthoDB" id="2919105at2759"/>
<dbReference type="PROSITE" id="PS50305">
    <property type="entry name" value="SIRTUIN"/>
    <property type="match status" value="1"/>
</dbReference>
<evidence type="ECO:0000313" key="11">
    <source>
        <dbReference type="Proteomes" id="UP001148018"/>
    </source>
</evidence>
<dbReference type="GO" id="GO:0046969">
    <property type="term" value="F:histone H3K9 deacetylase activity, NAD-dependent"/>
    <property type="evidence" value="ECO:0007669"/>
    <property type="project" value="TreeGrafter"/>
</dbReference>
<protein>
    <recommendedName>
        <fullName evidence="1">protein acetyllysine N-acetyltransferase</fullName>
        <ecNumber evidence="1">2.3.1.286</ecNumber>
    </recommendedName>
</protein>